<dbReference type="STRING" id="157652.A0A371HH40"/>
<dbReference type="GO" id="GO:0005759">
    <property type="term" value="C:mitochondrial matrix"/>
    <property type="evidence" value="ECO:0007669"/>
    <property type="project" value="TreeGrafter"/>
</dbReference>
<dbReference type="SUPFAM" id="SSF53098">
    <property type="entry name" value="Ribonuclease H-like"/>
    <property type="match status" value="1"/>
</dbReference>
<comment type="caution">
    <text evidence="15">The sequence shown here is derived from an EMBL/GenBank/DDBJ whole genome shotgun (WGS) entry which is preliminary data.</text>
</comment>
<keyword evidence="5 11" id="KW-0808">Transferase</keyword>
<keyword evidence="8" id="KW-0862">Zinc</keyword>
<dbReference type="PANTHER" id="PTHR11739:SF4">
    <property type="entry name" value="CITRATE SYNTHASE, PEROXISOMAL"/>
    <property type="match status" value="1"/>
</dbReference>
<name>A0A371HH40_MUCPR</name>
<dbReference type="GO" id="GO:0005634">
    <property type="term" value="C:nucleus"/>
    <property type="evidence" value="ECO:0007669"/>
    <property type="project" value="UniProtKB-SubCell"/>
</dbReference>
<evidence type="ECO:0000256" key="2">
    <source>
        <dbReference type="ARBA" id="ARBA00005007"/>
    </source>
</evidence>
<keyword evidence="16" id="KW-1185">Reference proteome</keyword>
<feature type="domain" description="HAT C-terminal dimerisation" evidence="14">
    <location>
        <begin position="755"/>
        <end position="832"/>
    </location>
</feature>
<evidence type="ECO:0000259" key="12">
    <source>
        <dbReference type="Pfam" id="PF02892"/>
    </source>
</evidence>
<dbReference type="FunFam" id="1.10.230.10:FF:000002">
    <property type="entry name" value="Citrate synthase"/>
    <property type="match status" value="1"/>
</dbReference>
<dbReference type="Proteomes" id="UP000257109">
    <property type="component" value="Unassembled WGS sequence"/>
</dbReference>
<evidence type="ECO:0000256" key="4">
    <source>
        <dbReference type="ARBA" id="ARBA00022532"/>
    </source>
</evidence>
<evidence type="ECO:0000256" key="5">
    <source>
        <dbReference type="ARBA" id="ARBA00022679"/>
    </source>
</evidence>
<keyword evidence="4" id="KW-0816">Tricarboxylic acid cycle</keyword>
<evidence type="ECO:0000256" key="3">
    <source>
        <dbReference type="ARBA" id="ARBA00010566"/>
    </source>
</evidence>
<dbReference type="Pfam" id="PF05699">
    <property type="entry name" value="Dimer_Tnp_hAT"/>
    <property type="match status" value="1"/>
</dbReference>
<evidence type="ECO:0000256" key="7">
    <source>
        <dbReference type="ARBA" id="ARBA00022771"/>
    </source>
</evidence>
<dbReference type="AlphaFoldDB" id="A0A371HH40"/>
<comment type="similarity">
    <text evidence="3 11">Belongs to the citrate synthase family.</text>
</comment>
<evidence type="ECO:0000256" key="6">
    <source>
        <dbReference type="ARBA" id="ARBA00022723"/>
    </source>
</evidence>
<evidence type="ECO:0000259" key="14">
    <source>
        <dbReference type="Pfam" id="PF05699"/>
    </source>
</evidence>
<sequence length="1201" mass="136270">MTSDSDAATVLAHGRLAMLSAHLLPSEPTDHVFHPLPLSAQLSPANFNGTLTVIDDRTGNKYELHISKDGTIKASDLKKISTGKNDKGLKLYDPGYLNTAPVRSTISYIDGDEGILRYRGYPIEELAEKSTFIEVSYLIMYGSLPSESQLAEWKFAVSQHSAVPQGVLDIIQSMPHDAHPMGVLVNAMSALSVFHPDANPALRVSTHPSVGSSRREKNMPKNAAEQMQDLGWMLHGVSVDGDTTKIKCKYCECVYTRGVYRFKQHLMGTRKDVEKCKSIPDEVRKQMWYIEFGLEDKPIGKTTSKDEEQDCRNIGNFINKDGKRKRVEVESSTSISQERGVSSQTTLNNSLKEEVDLQVATFFYNNAIPFHVVKDEEFQKMCELVSRFGEGYKPPSYNDIRVKLLNKKVKMVDNTLEEHRTIWKKTGCTIMIDGWNSKRRTVLNILANSPKGIVFLRSVDASHITMTAEKIFKMMDDVVEEVGEENVVQIVTDNTTNYKAAGAMLMEKRRKLYWTPCAAHCIDLMLEDFEKKIPLHQETILRGKRVTTYISSRTSLISLLHHFTKGDDLIRPTITRFATSYLCLACLNENKRTLLRMFTSKGWEESQLAKTKEGKFVENLVTDKNFWKDVLNCLRGACPLLEVLHMVEYEERPTMGYIYEEIGRAKEKIHEAFNGMSESYMPLWEIIDERWDNQLPRALHAAGYYLNPMLHYKPNFRANYGVKQGLYDCLRRMVQNLEEISVIDDQLEDFKSKAKFFGDEIAQLGLRNKTPAQWWESYGDGHPELQRFAIRVLSLTCSSSSNCEQNWGAFETVHNKKRNRLKQKTMNNLVYVVTNSRLGKKKTQRRVGDFSIEDVSSNDDWIVEEDNEDSSVGAALDDSNEDLGLDIYDSKQIRDKQITRVIGKITTIAAAVYLRMAGRPPVLPSNHLPYTENFLYMLDSFGNQSYKPNPRLTCALDIIFILHAEHEMNCSTSAVRHLASSGVDIYTAIAGAVGALYGPLHGGANEAVLKMLSEIGTVENIPEFIEGVKARKRKLSGFGHRVYKNYDPRAKVLRKLAEEVFSIVGRDPLIEVAVALEKIALSDEYFIKRKLYPNVDFYSGLIYRAMGFPPEYFTVLFAIPRMAGYLAHWRESLDDPDTKIMRPQQVYIGEWLRHYTPINERTTSSDADKLGQVAISNASRRRLAGSGIHIALQLHGYTLNC</sequence>
<dbReference type="InterPro" id="IPR019810">
    <property type="entry name" value="Citrate_synthase_AS"/>
</dbReference>
<evidence type="ECO:0000313" key="16">
    <source>
        <dbReference type="Proteomes" id="UP000257109"/>
    </source>
</evidence>
<keyword evidence="7" id="KW-0863">Zinc-finger</keyword>
<dbReference type="GO" id="GO:0008270">
    <property type="term" value="F:zinc ion binding"/>
    <property type="evidence" value="ECO:0007669"/>
    <property type="project" value="UniProtKB-KW"/>
</dbReference>
<comment type="subcellular location">
    <subcellularLocation>
        <location evidence="1">Nucleus</location>
    </subcellularLocation>
</comment>
<dbReference type="InterPro" id="IPR003656">
    <property type="entry name" value="Znf_BED"/>
</dbReference>
<dbReference type="InterPro" id="IPR008906">
    <property type="entry name" value="HATC_C_dom"/>
</dbReference>
<dbReference type="GO" id="GO:0006099">
    <property type="term" value="P:tricarboxylic acid cycle"/>
    <property type="evidence" value="ECO:0007669"/>
    <property type="project" value="UniProtKB-KW"/>
</dbReference>
<dbReference type="EMBL" id="QJKJ01002597">
    <property type="protein sequence ID" value="RDY02133.1"/>
    <property type="molecule type" value="Genomic_DNA"/>
</dbReference>
<dbReference type="GO" id="GO:0003677">
    <property type="term" value="F:DNA binding"/>
    <property type="evidence" value="ECO:0007669"/>
    <property type="project" value="UniProtKB-KW"/>
</dbReference>
<dbReference type="Gene3D" id="1.10.580.10">
    <property type="entry name" value="Citrate Synthase, domain 1"/>
    <property type="match status" value="2"/>
</dbReference>
<keyword evidence="6" id="KW-0479">Metal-binding</keyword>
<dbReference type="InterPro" id="IPR012337">
    <property type="entry name" value="RNaseH-like_sf"/>
</dbReference>
<evidence type="ECO:0000256" key="8">
    <source>
        <dbReference type="ARBA" id="ARBA00022833"/>
    </source>
</evidence>
<comment type="pathway">
    <text evidence="2">Carbohydrate metabolism.</text>
</comment>
<dbReference type="GO" id="GO:0046983">
    <property type="term" value="F:protein dimerization activity"/>
    <property type="evidence" value="ECO:0007669"/>
    <property type="project" value="InterPro"/>
</dbReference>
<feature type="domain" description="BED-type" evidence="12">
    <location>
        <begin position="242"/>
        <end position="269"/>
    </location>
</feature>
<evidence type="ECO:0000256" key="11">
    <source>
        <dbReference type="RuleBase" id="RU000441"/>
    </source>
</evidence>
<dbReference type="InterPro" id="IPR036969">
    <property type="entry name" value="Citrate_synthase_sf"/>
</dbReference>
<dbReference type="PRINTS" id="PR00143">
    <property type="entry name" value="CITRTSNTHASE"/>
</dbReference>
<dbReference type="Pfam" id="PF00285">
    <property type="entry name" value="Citrate_synt"/>
    <property type="match status" value="2"/>
</dbReference>
<dbReference type="PROSITE" id="PS00480">
    <property type="entry name" value="CITRATE_SYNTHASE"/>
    <property type="match status" value="1"/>
</dbReference>
<dbReference type="Pfam" id="PF04937">
    <property type="entry name" value="DUF659"/>
    <property type="match status" value="1"/>
</dbReference>
<dbReference type="OrthoDB" id="1741262at2759"/>
<accession>A0A371HH40</accession>
<dbReference type="Pfam" id="PF02892">
    <property type="entry name" value="zf-BED"/>
    <property type="match status" value="1"/>
</dbReference>
<evidence type="ECO:0000259" key="13">
    <source>
        <dbReference type="Pfam" id="PF04937"/>
    </source>
</evidence>
<dbReference type="InterPro" id="IPR016142">
    <property type="entry name" value="Citrate_synth-like_lrg_a-sub"/>
</dbReference>
<feature type="domain" description="DUF659" evidence="13">
    <location>
        <begin position="395"/>
        <end position="545"/>
    </location>
</feature>
<gene>
    <name evidence="15" type="ORF">CR513_14433</name>
</gene>
<dbReference type="GO" id="GO:0005975">
    <property type="term" value="P:carbohydrate metabolic process"/>
    <property type="evidence" value="ECO:0007669"/>
    <property type="project" value="TreeGrafter"/>
</dbReference>
<dbReference type="PANTHER" id="PTHR11739">
    <property type="entry name" value="CITRATE SYNTHASE"/>
    <property type="match status" value="1"/>
</dbReference>
<organism evidence="15 16">
    <name type="scientific">Mucuna pruriens</name>
    <name type="common">Velvet bean</name>
    <name type="synonym">Dolichos pruriens</name>
    <dbReference type="NCBI Taxonomy" id="157652"/>
    <lineage>
        <taxon>Eukaryota</taxon>
        <taxon>Viridiplantae</taxon>
        <taxon>Streptophyta</taxon>
        <taxon>Embryophyta</taxon>
        <taxon>Tracheophyta</taxon>
        <taxon>Spermatophyta</taxon>
        <taxon>Magnoliopsida</taxon>
        <taxon>eudicotyledons</taxon>
        <taxon>Gunneridae</taxon>
        <taxon>Pentapetalae</taxon>
        <taxon>rosids</taxon>
        <taxon>fabids</taxon>
        <taxon>Fabales</taxon>
        <taxon>Fabaceae</taxon>
        <taxon>Papilionoideae</taxon>
        <taxon>50 kb inversion clade</taxon>
        <taxon>NPAAA clade</taxon>
        <taxon>indigoferoid/millettioid clade</taxon>
        <taxon>Phaseoleae</taxon>
        <taxon>Mucuna</taxon>
    </lineage>
</organism>
<evidence type="ECO:0000313" key="15">
    <source>
        <dbReference type="EMBL" id="RDY02133.1"/>
    </source>
</evidence>
<dbReference type="InterPro" id="IPR002020">
    <property type="entry name" value="Citrate_synthase"/>
</dbReference>
<keyword evidence="10" id="KW-0539">Nucleus</keyword>
<protein>
    <recommendedName>
        <fullName evidence="11">Citrate synthase</fullName>
    </recommendedName>
</protein>
<feature type="non-terminal residue" evidence="15">
    <location>
        <position position="1"/>
    </location>
</feature>
<evidence type="ECO:0000256" key="1">
    <source>
        <dbReference type="ARBA" id="ARBA00004123"/>
    </source>
</evidence>
<reference evidence="15" key="1">
    <citation type="submission" date="2018-05" db="EMBL/GenBank/DDBJ databases">
        <title>Draft genome of Mucuna pruriens seed.</title>
        <authorList>
            <person name="Nnadi N.E."/>
            <person name="Vos R."/>
            <person name="Hasami M.H."/>
            <person name="Devisetty U.K."/>
            <person name="Aguiy J.C."/>
        </authorList>
    </citation>
    <scope>NUCLEOTIDE SEQUENCE [LARGE SCALE GENOMIC DNA]</scope>
    <source>
        <strain evidence="15">JCA_2017</strain>
    </source>
</reference>
<dbReference type="InterPro" id="IPR007021">
    <property type="entry name" value="DUF659"/>
</dbReference>
<proteinExistence type="inferred from homology"/>
<evidence type="ECO:0000256" key="9">
    <source>
        <dbReference type="ARBA" id="ARBA00023125"/>
    </source>
</evidence>
<keyword evidence="9" id="KW-0238">DNA-binding</keyword>
<dbReference type="SUPFAM" id="SSF48256">
    <property type="entry name" value="Citrate synthase"/>
    <property type="match status" value="2"/>
</dbReference>
<evidence type="ECO:0000256" key="10">
    <source>
        <dbReference type="ARBA" id="ARBA00023242"/>
    </source>
</evidence>
<dbReference type="GO" id="GO:0046912">
    <property type="term" value="F:acyltransferase activity, acyl groups converted into alkyl on transfer"/>
    <property type="evidence" value="ECO:0007669"/>
    <property type="project" value="InterPro"/>
</dbReference>